<dbReference type="PROSITE" id="PS01361">
    <property type="entry name" value="ZF_DOF_1"/>
    <property type="match status" value="1"/>
</dbReference>
<dbReference type="GO" id="GO:0003677">
    <property type="term" value="F:DNA binding"/>
    <property type="evidence" value="ECO:0007669"/>
    <property type="project" value="UniProtKB-UniRule"/>
</dbReference>
<dbReference type="GO" id="GO:0008270">
    <property type="term" value="F:zinc ion binding"/>
    <property type="evidence" value="ECO:0007669"/>
    <property type="project" value="UniProtKB-KW"/>
</dbReference>
<dbReference type="EMBL" id="JAINDJ010000005">
    <property type="protein sequence ID" value="KAG9446790.1"/>
    <property type="molecule type" value="Genomic_DNA"/>
</dbReference>
<name>A0AAV7ED56_ARIFI</name>
<feature type="region of interest" description="Disordered" evidence="2">
    <location>
        <begin position="334"/>
        <end position="375"/>
    </location>
</feature>
<feature type="domain" description="Dof-type" evidence="3">
    <location>
        <begin position="55"/>
        <end position="109"/>
    </location>
</feature>
<feature type="compositionally biased region" description="Polar residues" evidence="2">
    <location>
        <begin position="358"/>
        <end position="375"/>
    </location>
</feature>
<dbReference type="InterPro" id="IPR003851">
    <property type="entry name" value="Znf_Dof"/>
</dbReference>
<dbReference type="Pfam" id="PF02701">
    <property type="entry name" value="Zn_ribbon_Dof"/>
    <property type="match status" value="1"/>
</dbReference>
<keyword evidence="1" id="KW-0863">Zinc-finger</keyword>
<keyword evidence="1" id="KW-0862">Zinc</keyword>
<dbReference type="PANTHER" id="PTHR33443:SF30">
    <property type="entry name" value="SARCOSINE DEHYDROGENASE-2C PROTEIN"/>
    <property type="match status" value="1"/>
</dbReference>
<keyword evidence="1" id="KW-0479">Metal-binding</keyword>
<organism evidence="4 5">
    <name type="scientific">Aristolochia fimbriata</name>
    <name type="common">White veined hardy Dutchman's pipe vine</name>
    <dbReference type="NCBI Taxonomy" id="158543"/>
    <lineage>
        <taxon>Eukaryota</taxon>
        <taxon>Viridiplantae</taxon>
        <taxon>Streptophyta</taxon>
        <taxon>Embryophyta</taxon>
        <taxon>Tracheophyta</taxon>
        <taxon>Spermatophyta</taxon>
        <taxon>Magnoliopsida</taxon>
        <taxon>Magnoliidae</taxon>
        <taxon>Piperales</taxon>
        <taxon>Aristolochiaceae</taxon>
        <taxon>Aristolochia</taxon>
    </lineage>
</organism>
<evidence type="ECO:0000259" key="3">
    <source>
        <dbReference type="PROSITE" id="PS50884"/>
    </source>
</evidence>
<dbReference type="GO" id="GO:0006355">
    <property type="term" value="P:regulation of DNA-templated transcription"/>
    <property type="evidence" value="ECO:0007669"/>
    <property type="project" value="InterPro"/>
</dbReference>
<evidence type="ECO:0000256" key="1">
    <source>
        <dbReference type="PROSITE-ProRule" id="PRU00071"/>
    </source>
</evidence>
<dbReference type="PANTHER" id="PTHR33443">
    <property type="entry name" value="ZGC:112980"/>
    <property type="match status" value="1"/>
</dbReference>
<comment type="subcellular location">
    <subcellularLocation>
        <location evidence="1">Nucleus</location>
    </subcellularLocation>
</comment>
<proteinExistence type="predicted"/>
<evidence type="ECO:0000313" key="5">
    <source>
        <dbReference type="Proteomes" id="UP000825729"/>
    </source>
</evidence>
<sequence length="673" mass="72737">MMITSPTSYMAEIDAPKIKLFGATIPVEASAEKTATAATTTTTTTTTTTKPSKALPCPRCKSTETKFCYFNNYNVNQPRHFCKGCQRYWTAGGTLRNVPFGAGRRKAKIPGQAAAAAAMAGFAGECVLGQSEFKSDKYCFFTIRLHWYIKLFRCAMASDPIIVDISSDEEGDWNGFNDTQIDWISEYLGNDSEAVVSSDDLVILDELSTPQKRNALPVKSKQAFSADQVVDSTDDDCLVLDGDPDALLPKVNAVEGGSDDLLIVGEKGEVACRDFPHPRHDCVKFPFSSTSHARHCDLCHCFVCDVRAPCVYWGTGQLITDHCHSNNKEERWKGQRFRRRTTPAPPAVKNQAAPAVKNQATPALKNQATPAVKNQATPIVMPPRVGTVQSLAPCTSGSVHVQSFSRTSCATPTMLNHSHSYSMGNARGANLLPQYPNRSRPQQVLLRRPTIYNQGSRSGALGPQVVNQSQRFKRVGGHTTALKTVGVYGSSNNNMPSVVGNGKVSKLQERLAGLDSDMATFSNTPQPNSNYSSANFSAYTACPQVAYNPDFPQMNVNAHSTGFVNAPTGTDTNCFSSDCMWPNSTAQNIQHATGNAGVVNGLASMTQAGPPANSQPPTDITDFDVVSWANIFEDLPIDVPSPSVATATVTVSDPLQQTAFPDYEASWNTLAQL</sequence>
<evidence type="ECO:0000313" key="4">
    <source>
        <dbReference type="EMBL" id="KAG9446790.1"/>
    </source>
</evidence>
<dbReference type="AlphaFoldDB" id="A0AAV7ED56"/>
<reference evidence="4 5" key="1">
    <citation type="submission" date="2021-07" db="EMBL/GenBank/DDBJ databases">
        <title>The Aristolochia fimbriata genome: insights into angiosperm evolution, floral development and chemical biosynthesis.</title>
        <authorList>
            <person name="Jiao Y."/>
        </authorList>
    </citation>
    <scope>NUCLEOTIDE SEQUENCE [LARGE SCALE GENOMIC DNA]</scope>
    <source>
        <strain evidence="4">IBCAS-2021</strain>
        <tissue evidence="4">Leaf</tissue>
    </source>
</reference>
<keyword evidence="1" id="KW-0238">DNA-binding</keyword>
<comment type="caution">
    <text evidence="4">The sequence shown here is derived from an EMBL/GenBank/DDBJ whole genome shotgun (WGS) entry which is preliminary data.</text>
</comment>
<evidence type="ECO:0000256" key="2">
    <source>
        <dbReference type="SAM" id="MobiDB-lite"/>
    </source>
</evidence>
<dbReference type="InterPro" id="IPR053234">
    <property type="entry name" value="RPM1_Interactor"/>
</dbReference>
<dbReference type="PROSITE" id="PS50884">
    <property type="entry name" value="ZF_DOF_2"/>
    <property type="match status" value="1"/>
</dbReference>
<keyword evidence="1" id="KW-0539">Nucleus</keyword>
<gene>
    <name evidence="4" type="ORF">H6P81_012918</name>
</gene>
<accession>A0AAV7ED56</accession>
<protein>
    <recommendedName>
        <fullName evidence="3">Dof-type domain-containing protein</fullName>
    </recommendedName>
</protein>
<keyword evidence="5" id="KW-1185">Reference proteome</keyword>
<dbReference type="Proteomes" id="UP000825729">
    <property type="component" value="Unassembled WGS sequence"/>
</dbReference>
<dbReference type="GO" id="GO:0005634">
    <property type="term" value="C:nucleus"/>
    <property type="evidence" value="ECO:0007669"/>
    <property type="project" value="UniProtKB-SubCell"/>
</dbReference>